<dbReference type="AlphaFoldDB" id="A0A6G1VKS8"/>
<evidence type="ECO:0000313" key="3">
    <source>
        <dbReference type="EMBL" id="MQP13353.1"/>
    </source>
</evidence>
<feature type="domain" description="N-acetylmuramidase" evidence="2">
    <location>
        <begin position="92"/>
        <end position="265"/>
    </location>
</feature>
<sequence length="266" mass="30104">MQTLKRGASGTDVELLQRLLCKKGYHVGADGIFGNDTEVAVRKFQKDYGLVSDGIVGQRTWDMLQSDSAQSLASLRLTESDFKHAAELLGVEVAAIKAVLEVETGNKGGFLAVGKPTILFEGHIFWSQLKNRGIDPAKHQKGNEDILYPKWTKTHYQGGLKEYDRLERARAIHREAADSSASWGLAQIMGFNYQVSGCKFVSEFVEMMTESEGKQLELFVRFIKGNRWDGYLRNLDWKEFARHYNGSGYAQNQYDKRLEKAYAKYV</sequence>
<dbReference type="Pfam" id="PF01471">
    <property type="entry name" value="PG_binding_1"/>
    <property type="match status" value="1"/>
</dbReference>
<protein>
    <submittedName>
        <fullName evidence="3">DUF3380 domain-containing protein</fullName>
    </submittedName>
</protein>
<reference evidence="3 4" key="1">
    <citation type="submission" date="2019-09" db="EMBL/GenBank/DDBJ databases">
        <title>Distinct polysaccharide growth profiles of human intestinal Prevotella copri isolates.</title>
        <authorList>
            <person name="Fehlner-Peach H."/>
            <person name="Magnabosco C."/>
            <person name="Raghavan V."/>
            <person name="Scher J.U."/>
            <person name="Tett A."/>
            <person name="Cox L.M."/>
            <person name="Gottsegen C."/>
            <person name="Watters A."/>
            <person name="Wiltshire- Gordon J.D."/>
            <person name="Segata N."/>
            <person name="Bonneau R."/>
            <person name="Littman D.R."/>
        </authorList>
    </citation>
    <scope>NUCLEOTIDE SEQUENCE [LARGE SCALE GENOMIC DNA]</scope>
    <source>
        <strain evidence="4">iAA917</strain>
    </source>
</reference>
<dbReference type="InterPro" id="IPR036366">
    <property type="entry name" value="PGBDSf"/>
</dbReference>
<dbReference type="RefSeq" id="WP_153089836.1">
    <property type="nucleotide sequence ID" value="NZ_VZAH01000027.1"/>
</dbReference>
<gene>
    <name evidence="3" type="ORF">F7D25_02765</name>
</gene>
<dbReference type="InterPro" id="IPR002477">
    <property type="entry name" value="Peptidoglycan-bd-like"/>
</dbReference>
<comment type="caution">
    <text evidence="3">The sequence shown here is derived from an EMBL/GenBank/DDBJ whole genome shotgun (WGS) entry which is preliminary data.</text>
</comment>
<dbReference type="Gene3D" id="1.10.101.10">
    <property type="entry name" value="PGBD-like superfamily/PGBD"/>
    <property type="match status" value="1"/>
</dbReference>
<proteinExistence type="predicted"/>
<feature type="domain" description="Peptidoglycan binding-like" evidence="1">
    <location>
        <begin position="9"/>
        <end position="64"/>
    </location>
</feature>
<name>A0A6G1VKS8_9BACT</name>
<accession>A0A6G1VKS8</accession>
<dbReference type="InterPro" id="IPR024408">
    <property type="entry name" value="Muramidase"/>
</dbReference>
<dbReference type="InterPro" id="IPR036365">
    <property type="entry name" value="PGBD-like_sf"/>
</dbReference>
<evidence type="ECO:0000259" key="2">
    <source>
        <dbReference type="Pfam" id="PF11860"/>
    </source>
</evidence>
<dbReference type="EMBL" id="VZAH01000027">
    <property type="protein sequence ID" value="MQP13353.1"/>
    <property type="molecule type" value="Genomic_DNA"/>
</dbReference>
<evidence type="ECO:0000259" key="1">
    <source>
        <dbReference type="Pfam" id="PF01471"/>
    </source>
</evidence>
<evidence type="ECO:0000313" key="4">
    <source>
        <dbReference type="Proteomes" id="UP000477980"/>
    </source>
</evidence>
<dbReference type="SUPFAM" id="SSF47090">
    <property type="entry name" value="PGBD-like"/>
    <property type="match status" value="1"/>
</dbReference>
<dbReference type="Pfam" id="PF11860">
    <property type="entry name" value="Muramidase"/>
    <property type="match status" value="1"/>
</dbReference>
<organism evidence="3 4">
    <name type="scientific">Segatella copri</name>
    <dbReference type="NCBI Taxonomy" id="165179"/>
    <lineage>
        <taxon>Bacteria</taxon>
        <taxon>Pseudomonadati</taxon>
        <taxon>Bacteroidota</taxon>
        <taxon>Bacteroidia</taxon>
        <taxon>Bacteroidales</taxon>
        <taxon>Prevotellaceae</taxon>
        <taxon>Segatella</taxon>
    </lineage>
</organism>
<dbReference type="OrthoDB" id="1523598at2"/>
<dbReference type="Proteomes" id="UP000477980">
    <property type="component" value="Unassembled WGS sequence"/>
</dbReference>